<dbReference type="STRING" id="1050174.CEPID_12025"/>
<dbReference type="PATRIC" id="fig|1050174.4.peg.2428"/>
<accession>A0A0G3GXI6</accession>
<dbReference type="GO" id="GO:0031216">
    <property type="term" value="F:neopullulanase activity"/>
    <property type="evidence" value="ECO:0007669"/>
    <property type="project" value="UniProtKB-EC"/>
</dbReference>
<gene>
    <name evidence="4" type="ORF">CEPID_12025</name>
</gene>
<dbReference type="GO" id="GO:0005975">
    <property type="term" value="P:carbohydrate metabolic process"/>
    <property type="evidence" value="ECO:0007669"/>
    <property type="project" value="InterPro"/>
</dbReference>
<dbReference type="InterPro" id="IPR017853">
    <property type="entry name" value="GH"/>
</dbReference>
<dbReference type="OrthoDB" id="9802433at2"/>
<dbReference type="Gene3D" id="3.20.20.80">
    <property type="entry name" value="Glycosidases"/>
    <property type="match status" value="1"/>
</dbReference>
<dbReference type="SUPFAM" id="SSF51445">
    <property type="entry name" value="(Trans)glycosidases"/>
    <property type="match status" value="1"/>
</dbReference>
<evidence type="ECO:0000256" key="2">
    <source>
        <dbReference type="ARBA" id="ARBA00023295"/>
    </source>
</evidence>
<name>A0A0G3GXI6_9CORY</name>
<dbReference type="GO" id="GO:0016853">
    <property type="term" value="F:isomerase activity"/>
    <property type="evidence" value="ECO:0007669"/>
    <property type="project" value="UniProtKB-KW"/>
</dbReference>
<organism evidence="4 5">
    <name type="scientific">Corynebacterium epidermidicanis</name>
    <dbReference type="NCBI Taxonomy" id="1050174"/>
    <lineage>
        <taxon>Bacteria</taxon>
        <taxon>Bacillati</taxon>
        <taxon>Actinomycetota</taxon>
        <taxon>Actinomycetes</taxon>
        <taxon>Mycobacteriales</taxon>
        <taxon>Corynebacteriaceae</taxon>
        <taxon>Corynebacterium</taxon>
    </lineage>
</organism>
<keyword evidence="2 4" id="KW-0326">Glycosidase</keyword>
<dbReference type="EMBL" id="CP011541">
    <property type="protein sequence ID" value="AKK04228.1"/>
    <property type="molecule type" value="Genomic_DNA"/>
</dbReference>
<keyword evidence="5" id="KW-1185">Reference proteome</keyword>
<dbReference type="SMART" id="SM00642">
    <property type="entry name" value="Aamy"/>
    <property type="match status" value="1"/>
</dbReference>
<sequence>MPTNPTWTRDTIWWHVYPLGFTGAAVRPANDSERALTPRLRHIESWLDYLIELGCNGLALGPIFQSRTHGYDTTDYFTIDPRLGSLSDFDSLVATCHAKGIRIMLDGVFNHVASGHFPELVLADHVFEGHESLQTLDHSRPETAEMVRDVMKFWLDRGIDAWRLDAAYAVPAEFWDSVIPEVQRDFPESWFIGEVIHGEYPAFASHIGSITQYELWKATFSSLNDANFYELDWCLQRHQQLLSNFIPYTFIGNHDVTRIASQVGAPKAALALTLLMTVPGIPAIYYGDEQGFTGVKEEREGGDDAIRPMFPSSPFPPNPMFELHQRLIAFRRRHAWLVDAHVETLHLDNEHYRFRAHSGEAWVEVELWLTGQPRAVISAHDEVEIHVQLT</sequence>
<dbReference type="InterPro" id="IPR006047">
    <property type="entry name" value="GH13_cat_dom"/>
</dbReference>
<evidence type="ECO:0000256" key="1">
    <source>
        <dbReference type="ARBA" id="ARBA00022801"/>
    </source>
</evidence>
<dbReference type="EC" id="3.2.1.135" evidence="4"/>
<dbReference type="AlphaFoldDB" id="A0A0G3GXI6"/>
<dbReference type="PANTHER" id="PTHR10357">
    <property type="entry name" value="ALPHA-AMYLASE FAMILY MEMBER"/>
    <property type="match status" value="1"/>
</dbReference>
<reference evidence="4 5" key="1">
    <citation type="submission" date="2015-05" db="EMBL/GenBank/DDBJ databases">
        <title>Complete genome sequence of Corynebacterium epidermidicanis DSM 45586, isolated from the skin of a dog suffering from pruritus.</title>
        <authorList>
            <person name="Ruckert C."/>
            <person name="Albersmeier A."/>
            <person name="Winkler A."/>
            <person name="Tauch A."/>
        </authorList>
    </citation>
    <scope>NUCLEOTIDE SEQUENCE [LARGE SCALE GENOMIC DNA]</scope>
    <source>
        <strain evidence="4 5">DSM 45586</strain>
    </source>
</reference>
<dbReference type="PANTHER" id="PTHR10357:SF210">
    <property type="entry name" value="MALTODEXTRIN GLUCOSIDASE"/>
    <property type="match status" value="1"/>
</dbReference>
<dbReference type="RefSeq" id="WP_047241556.1">
    <property type="nucleotide sequence ID" value="NZ_CP011541.1"/>
</dbReference>
<proteinExistence type="predicted"/>
<dbReference type="Proteomes" id="UP000035368">
    <property type="component" value="Chromosome"/>
</dbReference>
<dbReference type="KEGG" id="cei:CEPID_12025"/>
<evidence type="ECO:0000259" key="3">
    <source>
        <dbReference type="SMART" id="SM00642"/>
    </source>
</evidence>
<evidence type="ECO:0000313" key="4">
    <source>
        <dbReference type="EMBL" id="AKK04228.1"/>
    </source>
</evidence>
<keyword evidence="1 4" id="KW-0378">Hydrolase</keyword>
<feature type="domain" description="Glycosyl hydrolase family 13 catalytic" evidence="3">
    <location>
        <begin position="15"/>
        <end position="331"/>
    </location>
</feature>
<dbReference type="Pfam" id="PF00128">
    <property type="entry name" value="Alpha-amylase"/>
    <property type="match status" value="2"/>
</dbReference>
<protein>
    <submittedName>
        <fullName evidence="4">Glycosidase</fullName>
        <ecNumber evidence="4">3.2.1.135</ecNumber>
    </submittedName>
</protein>
<evidence type="ECO:0000313" key="5">
    <source>
        <dbReference type="Proteomes" id="UP000035368"/>
    </source>
</evidence>